<feature type="domain" description="HTH LytTR-type" evidence="1">
    <location>
        <begin position="10"/>
        <end position="108"/>
    </location>
</feature>
<dbReference type="Gene3D" id="2.40.50.1020">
    <property type="entry name" value="LytTr DNA-binding domain"/>
    <property type="match status" value="1"/>
</dbReference>
<proteinExistence type="predicted"/>
<protein>
    <recommendedName>
        <fullName evidence="1">HTH LytTR-type domain-containing protein</fullName>
    </recommendedName>
</protein>
<dbReference type="PATRIC" id="fig|1235802.3.peg.6179"/>
<dbReference type="STRING" id="1235802.C823_05846"/>
<organism evidence="2 3">
    <name type="scientific">Eubacterium plexicaudatum ASF492</name>
    <dbReference type="NCBI Taxonomy" id="1235802"/>
    <lineage>
        <taxon>Bacteria</taxon>
        <taxon>Bacillati</taxon>
        <taxon>Bacillota</taxon>
        <taxon>Clostridia</taxon>
        <taxon>Eubacteriales</taxon>
        <taxon>Eubacteriaceae</taxon>
        <taxon>Eubacterium</taxon>
    </lineage>
</organism>
<dbReference type="SMART" id="SM00850">
    <property type="entry name" value="LytTR"/>
    <property type="match status" value="1"/>
</dbReference>
<dbReference type="GO" id="GO:0000156">
    <property type="term" value="F:phosphorelay response regulator activity"/>
    <property type="evidence" value="ECO:0007669"/>
    <property type="project" value="InterPro"/>
</dbReference>
<evidence type="ECO:0000313" key="2">
    <source>
        <dbReference type="EMBL" id="EMZ18085.1"/>
    </source>
</evidence>
<comment type="caution">
    <text evidence="2">The sequence shown here is derived from an EMBL/GenBank/DDBJ whole genome shotgun (WGS) entry which is preliminary data.</text>
</comment>
<dbReference type="AlphaFoldDB" id="N1ZW71"/>
<keyword evidence="3" id="KW-1185">Reference proteome</keyword>
<dbReference type="EMBL" id="AQFT01000191">
    <property type="protein sequence ID" value="EMZ18085.1"/>
    <property type="molecule type" value="Genomic_DNA"/>
</dbReference>
<dbReference type="InterPro" id="IPR007492">
    <property type="entry name" value="LytTR_DNA-bd_dom"/>
</dbReference>
<dbReference type="InterPro" id="IPR046947">
    <property type="entry name" value="LytR-like"/>
</dbReference>
<dbReference type="PROSITE" id="PS50930">
    <property type="entry name" value="HTH_LYTTR"/>
    <property type="match status" value="1"/>
</dbReference>
<evidence type="ECO:0000313" key="3">
    <source>
        <dbReference type="Proteomes" id="UP000012589"/>
    </source>
</evidence>
<dbReference type="OrthoDB" id="9774865at2"/>
<accession>N1ZW71</accession>
<dbReference type="Proteomes" id="UP000012589">
    <property type="component" value="Unassembled WGS sequence"/>
</dbReference>
<dbReference type="PANTHER" id="PTHR37299:SF1">
    <property type="entry name" value="STAGE 0 SPORULATION PROTEIN A HOMOLOG"/>
    <property type="match status" value="1"/>
</dbReference>
<dbReference type="PANTHER" id="PTHR37299">
    <property type="entry name" value="TRANSCRIPTIONAL REGULATOR-RELATED"/>
    <property type="match status" value="1"/>
</dbReference>
<evidence type="ECO:0000259" key="1">
    <source>
        <dbReference type="PROSITE" id="PS50930"/>
    </source>
</evidence>
<dbReference type="Pfam" id="PF04397">
    <property type="entry name" value="LytTR"/>
    <property type="match status" value="1"/>
</dbReference>
<dbReference type="eggNOG" id="COG3279">
    <property type="taxonomic scope" value="Bacteria"/>
</dbReference>
<gene>
    <name evidence="2" type="ORF">C823_05846</name>
</gene>
<dbReference type="HOGENOM" id="CLU_2105296_0_0_9"/>
<dbReference type="GO" id="GO:0003677">
    <property type="term" value="F:DNA binding"/>
    <property type="evidence" value="ECO:0007669"/>
    <property type="project" value="InterPro"/>
</dbReference>
<sequence>MEQTQDQIKITVKQGGRIRLVNIQDVVYIESLGRKAILHLSNEKIEYYAKISKLEEQLYPVFFRTHRAYLINLQYVESYNRREVTLKNADSVLISKYRFHDFQKAIEKSHKMLAK</sequence>
<reference evidence="2 3" key="1">
    <citation type="journal article" date="2014" name="Genome Announc.">
        <title>Draft genome sequences of the altered schaedler flora, a defined bacterial community from gnotobiotic mice.</title>
        <authorList>
            <person name="Wannemuehler M.J."/>
            <person name="Overstreet A.M."/>
            <person name="Ward D.V."/>
            <person name="Phillips G.J."/>
        </authorList>
    </citation>
    <scope>NUCLEOTIDE SEQUENCE [LARGE SCALE GENOMIC DNA]</scope>
    <source>
        <strain evidence="2 3">ASF492</strain>
    </source>
</reference>
<name>N1ZW71_9FIRM</name>